<evidence type="ECO:0000313" key="1">
    <source>
        <dbReference type="EMBL" id="KEF39959.1"/>
    </source>
</evidence>
<name>A0A072NQJ5_SCHAZ</name>
<accession>A0A072NQJ5</accession>
<dbReference type="EMBL" id="JJRY01000002">
    <property type="protein sequence ID" value="KEF39959.1"/>
    <property type="molecule type" value="Genomic_DNA"/>
</dbReference>
<dbReference type="PANTHER" id="PTHR38448:SF1">
    <property type="entry name" value="YLBF FAMILY REGULATOR"/>
    <property type="match status" value="1"/>
</dbReference>
<dbReference type="InterPro" id="IPR023378">
    <property type="entry name" value="YheA/YmcA-like_dom_sf"/>
</dbReference>
<proteinExistence type="predicted"/>
<protein>
    <submittedName>
        <fullName evidence="1">Putative membrane protein</fullName>
    </submittedName>
</protein>
<dbReference type="AlphaFoldDB" id="A0A072NQJ5"/>
<gene>
    <name evidence="1" type="ORF">M670_00983</name>
</gene>
<dbReference type="Pfam" id="PF06133">
    <property type="entry name" value="Com_YlbF"/>
    <property type="match status" value="1"/>
</dbReference>
<dbReference type="PANTHER" id="PTHR38448">
    <property type="entry name" value="REGULATORY PROTEIN YLBF-RELATED"/>
    <property type="match status" value="1"/>
</dbReference>
<dbReference type="SUPFAM" id="SSF158622">
    <property type="entry name" value="YheA/YmcA-like"/>
    <property type="match status" value="1"/>
</dbReference>
<dbReference type="Proteomes" id="UP000027936">
    <property type="component" value="Unassembled WGS sequence"/>
</dbReference>
<reference evidence="1 2" key="1">
    <citation type="submission" date="2014-04" db="EMBL/GenBank/DDBJ databases">
        <title>Draft genome sequence of Bacillus azotoformans MEV2011, a (co-) denitrifying strain unable to grow in the presence of oxygen.</title>
        <authorList>
            <person name="Nielsen M."/>
            <person name="Schreiber L."/>
            <person name="Finster K."/>
            <person name="Schramm A."/>
        </authorList>
    </citation>
    <scope>NUCLEOTIDE SEQUENCE [LARGE SCALE GENOMIC DNA]</scope>
    <source>
        <strain evidence="1 2">MEV2011</strain>
    </source>
</reference>
<dbReference type="InterPro" id="IPR052767">
    <property type="entry name" value="Bact_com_dev_regulator"/>
</dbReference>
<dbReference type="PATRIC" id="fig|1348973.3.peg.957"/>
<comment type="caution">
    <text evidence="1">The sequence shown here is derived from an EMBL/GenBank/DDBJ whole genome shotgun (WGS) entry which is preliminary data.</text>
</comment>
<dbReference type="RefSeq" id="WP_035193703.1">
    <property type="nucleotide sequence ID" value="NZ_JJRY01000002.1"/>
</dbReference>
<dbReference type="Gene3D" id="1.20.1500.10">
    <property type="entry name" value="YheA/YmcA-like"/>
    <property type="match status" value="1"/>
</dbReference>
<evidence type="ECO:0000313" key="2">
    <source>
        <dbReference type="Proteomes" id="UP000027936"/>
    </source>
</evidence>
<dbReference type="OrthoDB" id="2167788at2"/>
<organism evidence="1 2">
    <name type="scientific">Schinkia azotoformans MEV2011</name>
    <dbReference type="NCBI Taxonomy" id="1348973"/>
    <lineage>
        <taxon>Bacteria</taxon>
        <taxon>Bacillati</taxon>
        <taxon>Bacillota</taxon>
        <taxon>Bacilli</taxon>
        <taxon>Bacillales</taxon>
        <taxon>Bacillaceae</taxon>
        <taxon>Calidifontibacillus/Schinkia group</taxon>
        <taxon>Schinkia</taxon>
    </lineage>
</organism>
<dbReference type="InterPro" id="IPR010368">
    <property type="entry name" value="Com_YlbF"/>
</dbReference>
<sequence>MAKFTKSQVVEKAEELAKLIAETEEVEFFKKAEEAINKNEKVRGLMSDIKSYQKQAVNFQHYNKPEALKKVEEKLDALMAELDEIPVVTEFKQSQVVVNDLLQLVSSTISQTVTNEIILSTGGDLLQGKTGSEPGCHQEGGCEHDHLIPEEMKQK</sequence>